<dbReference type="SMART" id="SM00872">
    <property type="entry name" value="Alpha-mann_mid"/>
    <property type="match status" value="1"/>
</dbReference>
<dbReference type="Pfam" id="PF01074">
    <property type="entry name" value="Glyco_hydro_38N"/>
    <property type="match status" value="1"/>
</dbReference>
<evidence type="ECO:0000256" key="7">
    <source>
        <dbReference type="ARBA" id="ARBA00022723"/>
    </source>
</evidence>
<keyword evidence="15" id="KW-0326">Glycosidase</keyword>
<evidence type="ECO:0000256" key="18">
    <source>
        <dbReference type="ARBA" id="ARBA00083602"/>
    </source>
</evidence>
<dbReference type="CDD" id="cd10809">
    <property type="entry name" value="GH38N_AMII_GMII_SfManIII_like"/>
    <property type="match status" value="1"/>
</dbReference>
<feature type="coiled-coil region" evidence="20">
    <location>
        <begin position="32"/>
        <end position="83"/>
    </location>
</feature>
<evidence type="ECO:0000256" key="12">
    <source>
        <dbReference type="ARBA" id="ARBA00023034"/>
    </source>
</evidence>
<dbReference type="GO" id="GO:0006491">
    <property type="term" value="P:N-glycan processing"/>
    <property type="evidence" value="ECO:0007669"/>
    <property type="project" value="TreeGrafter"/>
</dbReference>
<dbReference type="InterPro" id="IPR011682">
    <property type="entry name" value="Glyco_hydro_38_C"/>
</dbReference>
<keyword evidence="7" id="KW-0479">Metal-binding</keyword>
<keyword evidence="12" id="KW-0333">Golgi apparatus</keyword>
<evidence type="ECO:0000256" key="16">
    <source>
        <dbReference type="ARBA" id="ARBA00059516"/>
    </source>
</evidence>
<evidence type="ECO:0000256" key="11">
    <source>
        <dbReference type="ARBA" id="ARBA00022989"/>
    </source>
</evidence>
<gene>
    <name evidence="23" type="ORF">AFUS01_LOCUS5251</name>
</gene>
<evidence type="ECO:0000313" key="23">
    <source>
        <dbReference type="EMBL" id="CAG7713856.1"/>
    </source>
</evidence>
<dbReference type="AlphaFoldDB" id="A0A8J2JX27"/>
<dbReference type="PANTHER" id="PTHR11607">
    <property type="entry name" value="ALPHA-MANNOSIDASE"/>
    <property type="match status" value="1"/>
</dbReference>
<dbReference type="Proteomes" id="UP000708208">
    <property type="component" value="Unassembled WGS sequence"/>
</dbReference>
<dbReference type="EMBL" id="CAJVCH010033250">
    <property type="protein sequence ID" value="CAG7713856.1"/>
    <property type="molecule type" value="Genomic_DNA"/>
</dbReference>
<dbReference type="GO" id="GO:0000139">
    <property type="term" value="C:Golgi membrane"/>
    <property type="evidence" value="ECO:0007669"/>
    <property type="project" value="UniProtKB-SubCell"/>
</dbReference>
<evidence type="ECO:0000256" key="3">
    <source>
        <dbReference type="ARBA" id="ARBA00004922"/>
    </source>
</evidence>
<evidence type="ECO:0000256" key="5">
    <source>
        <dbReference type="ARBA" id="ARBA00011748"/>
    </source>
</evidence>
<comment type="catalytic activity">
    <reaction evidence="19">
        <text>N(4)-{beta-D-GlcNAc-(1-&gt;2)-alpha-D-Man-(1-&gt;3)-[alpha-D-Man-(1-&gt;3)-[alpha-D-Man-(1-&gt;6)]-alpha-D-Man-(1-&gt;6)]-beta-D-Man-(1-&gt;4)-beta-D-GlcNAc-(1-&gt;4)-beta-D-GlcNAc}-L-asparaginyl-[protein] + 2 H2O = 2 alpha-D-mannopyranose + an N(4)-{beta-D-GlcNAc-(1-&gt;2)-alpha-D-Man-(1-&gt;3)-[alpha-D-Man-(1-&gt;6)]-beta-D-Man-(1-&gt;4)-beta-D-GlcNAc-(1-&gt;4)-beta-D-GlcNAc}-L-asparaginyl-[protein]</text>
        <dbReference type="Rhea" id="RHEA:56052"/>
        <dbReference type="Rhea" id="RHEA-COMP:14368"/>
        <dbReference type="Rhea" id="RHEA-COMP:14369"/>
        <dbReference type="ChEBI" id="CHEBI:15377"/>
        <dbReference type="ChEBI" id="CHEBI:28729"/>
        <dbReference type="ChEBI" id="CHEBI:60615"/>
        <dbReference type="ChEBI" id="CHEBI:60625"/>
        <dbReference type="EC" id="3.2.1.114"/>
    </reaction>
</comment>
<dbReference type="InterPro" id="IPR050843">
    <property type="entry name" value="Glycosyl_Hydrlase_38"/>
</dbReference>
<evidence type="ECO:0000256" key="6">
    <source>
        <dbReference type="ARBA" id="ARBA00022692"/>
    </source>
</evidence>
<keyword evidence="14" id="KW-1015">Disulfide bond</keyword>
<evidence type="ECO:0000259" key="22">
    <source>
        <dbReference type="SMART" id="SM00872"/>
    </source>
</evidence>
<dbReference type="GO" id="GO:0046872">
    <property type="term" value="F:metal ion binding"/>
    <property type="evidence" value="ECO:0007669"/>
    <property type="project" value="UniProtKB-KW"/>
</dbReference>
<name>A0A8J2JX27_9HEXA</name>
<comment type="subcellular location">
    <subcellularLocation>
        <location evidence="2">Golgi apparatus membrane</location>
        <topology evidence="2">Single-pass type II membrane protein</topology>
    </subcellularLocation>
</comment>
<organism evidence="23 24">
    <name type="scientific">Allacma fusca</name>
    <dbReference type="NCBI Taxonomy" id="39272"/>
    <lineage>
        <taxon>Eukaryota</taxon>
        <taxon>Metazoa</taxon>
        <taxon>Ecdysozoa</taxon>
        <taxon>Arthropoda</taxon>
        <taxon>Hexapoda</taxon>
        <taxon>Collembola</taxon>
        <taxon>Symphypleona</taxon>
        <taxon>Sminthuridae</taxon>
        <taxon>Allacma</taxon>
    </lineage>
</organism>
<keyword evidence="6 21" id="KW-0812">Transmembrane</keyword>
<evidence type="ECO:0000256" key="4">
    <source>
        <dbReference type="ARBA" id="ARBA00009792"/>
    </source>
</evidence>
<keyword evidence="13 21" id="KW-0472">Membrane</keyword>
<dbReference type="FunFam" id="2.70.98.30:FF:000002">
    <property type="entry name" value="Alpha-mannosidase"/>
    <property type="match status" value="1"/>
</dbReference>
<evidence type="ECO:0000256" key="20">
    <source>
        <dbReference type="SAM" id="Coils"/>
    </source>
</evidence>
<dbReference type="FunFam" id="1.20.1270.50:FF:000001">
    <property type="entry name" value="Alpha-mannosidase"/>
    <property type="match status" value="1"/>
</dbReference>
<evidence type="ECO:0000256" key="8">
    <source>
        <dbReference type="ARBA" id="ARBA00022801"/>
    </source>
</evidence>
<dbReference type="GO" id="GO:0004572">
    <property type="term" value="F:mannosyl-oligosaccharide 1,3-1,6-alpha-mannosidase activity"/>
    <property type="evidence" value="ECO:0007669"/>
    <property type="project" value="UniProtKB-EC"/>
</dbReference>
<evidence type="ECO:0000256" key="10">
    <source>
        <dbReference type="ARBA" id="ARBA00022968"/>
    </source>
</evidence>
<protein>
    <recommendedName>
        <fullName evidence="17">mannosyl-oligosaccharide 1,3-1,6-alpha-mannosidase</fullName>
        <ecNumber evidence="17">3.2.1.114</ecNumber>
    </recommendedName>
    <alternativeName>
        <fullName evidence="18">Mannosyl-oligosaccharide 1,3-1,6-alpha-mannosidase</fullName>
    </alternativeName>
</protein>
<keyword evidence="24" id="KW-1185">Reference proteome</keyword>
<comment type="caution">
    <text evidence="23">The sequence shown here is derived from an EMBL/GenBank/DDBJ whole genome shotgun (WGS) entry which is preliminary data.</text>
</comment>
<dbReference type="Pfam" id="PF07748">
    <property type="entry name" value="Glyco_hydro_38C"/>
    <property type="match status" value="1"/>
</dbReference>
<evidence type="ECO:0000256" key="1">
    <source>
        <dbReference type="ARBA" id="ARBA00001947"/>
    </source>
</evidence>
<dbReference type="Pfam" id="PF09261">
    <property type="entry name" value="Alpha-mann_mid"/>
    <property type="match status" value="1"/>
</dbReference>
<keyword evidence="11 21" id="KW-1133">Transmembrane helix</keyword>
<dbReference type="EC" id="3.2.1.114" evidence="17"/>
<comment type="similarity">
    <text evidence="4">Belongs to the glycosyl hydrolase 38 family.</text>
</comment>
<dbReference type="PANTHER" id="PTHR11607:SF3">
    <property type="entry name" value="LYSOSOMAL ALPHA-MANNOSIDASE"/>
    <property type="match status" value="1"/>
</dbReference>
<accession>A0A8J2JX27</accession>
<dbReference type="OrthoDB" id="10261055at2759"/>
<evidence type="ECO:0000256" key="14">
    <source>
        <dbReference type="ARBA" id="ARBA00023157"/>
    </source>
</evidence>
<keyword evidence="20" id="KW-0175">Coiled coil</keyword>
<keyword evidence="9" id="KW-0862">Zinc</keyword>
<evidence type="ECO:0000256" key="13">
    <source>
        <dbReference type="ARBA" id="ARBA00023136"/>
    </source>
</evidence>
<feature type="domain" description="Glycoside hydrolase family 38 central" evidence="22">
    <location>
        <begin position="501"/>
        <end position="590"/>
    </location>
</feature>
<keyword evidence="10" id="KW-0735">Signal-anchor</keyword>
<dbReference type="GO" id="GO:0006013">
    <property type="term" value="P:mannose metabolic process"/>
    <property type="evidence" value="ECO:0007669"/>
    <property type="project" value="InterPro"/>
</dbReference>
<keyword evidence="8" id="KW-0378">Hydrolase</keyword>
<sequence>MNIKKVFVIGTAGFVAVCLGLFYILNSTLPLRSNNKLDYEKVEAKLDLLEKAVYSHRKSMSELESLLENVPRVEDNMINSNNEIDVPKKEIGQNIDVGTMFKAPQGGGSYQLSNTCSAAFKIGTEAKSDINMLNVYDELPFDDVDGGVWKQGWDVQPDLNRFTASNKLRVIVIPHSHNDPGWIKTFENYYETQTKGILNSMLDKLSVDKSLKFIWAEISYFSMWWDDLSEKDRIKVKKLVENKQLEFVTGGWVMPDEASSHYFSMLTQLIEGHQWLLHHLDYIPKNGWSIDPFGMSPTNAYLLRRAGLSNMLIQRTHYAVKKYLAKKQELEFNWRQIWDTKGTADMFCHMMPFYSYDVPHTCGPDPSVCCQFDFKRMRGISHVTCPWHKAPQPIRPQNIKERALLLLDQYRKKAMLYKTNVLLVPLGDDFRWEDHKEWDAQTSNYGRLFNYINSNEDLFAEAKFGTLDDYFEELKKEVTDGSFKPKVLSGDFFTYSDRNDHYWSGYFTSRPFHKSADRQLMALLQSAQMTYMLMTAEISRRWGNLGDHGFVRNLLGKLIKSRRTLSLFQHHDGITGTSKDHVVTDYAQKMYSAMNDCNHVMQQSLHVLSHLADNQLSLGDITENTDFYKPIISKDTHTEIPHYNLLYVDVTISEKIIKVFNPSIRRRVKLVRLYVSTYKIEVTDLLGNIIPHELLPVFESETTISGNNFELTFVAEIESLSVKNYVVKHSATDKIIPKPEILIFNSPNPITEHKVFGVNNMPSPETIQISNGYMTVNFNEDGFTNSVSVNGKEHSVKTSFASYGAQSRSETSGLYLFFPDGNAVPLPVVKPLIRVIKGKFQSYVEVWLTQVKHRVTIFNHPGFEHYAIEIKNLVDIRREKNYELSMKIATDINSKTAFQTDLNGFQMIRRKWYSKIPIQANFYPITTSAYIESGDVRMTLLTAQSLGGTSLKSGELEIMMDRRLLQDDNRGAGQGCTDNLETMHVFRVVFEKPVCTDPQADISPPMLSLAAHLQLQDLQLPLQMFSAPHQTTKDSLSGVSDYIPVTPSEAISCDVELLSAVPLPDYADSMDDHSYITAPKSSLLFHRFGFDGRFLGAIPLPYCAHEESKLGRINIKQIFGDLVQPKIQQATLSFLIEGKDIASNDSILMKPMEVYGFMTRFHIKR</sequence>
<dbReference type="InterPro" id="IPR000602">
    <property type="entry name" value="Glyco_hydro_38_N"/>
</dbReference>
<evidence type="ECO:0000256" key="2">
    <source>
        <dbReference type="ARBA" id="ARBA00004323"/>
    </source>
</evidence>
<evidence type="ECO:0000256" key="19">
    <source>
        <dbReference type="ARBA" id="ARBA00093232"/>
    </source>
</evidence>
<comment type="cofactor">
    <cofactor evidence="1">
        <name>Zn(2+)</name>
        <dbReference type="ChEBI" id="CHEBI:29105"/>
    </cofactor>
</comment>
<dbReference type="InterPro" id="IPR015341">
    <property type="entry name" value="Glyco_hydro_38_cen"/>
</dbReference>
<comment type="function">
    <text evidence="16">Catalyzes the first committed step in the biosynthesis of complex N-glycans. It controls conversion of high mannose to complex N-glycans; the final hydrolytic step in the N-glycan maturation pathway.</text>
</comment>
<evidence type="ECO:0000256" key="15">
    <source>
        <dbReference type="ARBA" id="ARBA00023295"/>
    </source>
</evidence>
<proteinExistence type="inferred from homology"/>
<evidence type="ECO:0000256" key="9">
    <source>
        <dbReference type="ARBA" id="ARBA00022833"/>
    </source>
</evidence>
<evidence type="ECO:0000256" key="21">
    <source>
        <dbReference type="SAM" id="Phobius"/>
    </source>
</evidence>
<reference evidence="23" key="1">
    <citation type="submission" date="2021-06" db="EMBL/GenBank/DDBJ databases">
        <authorList>
            <person name="Hodson N. C."/>
            <person name="Mongue J. A."/>
            <person name="Jaron S. K."/>
        </authorList>
    </citation>
    <scope>NUCLEOTIDE SEQUENCE</scope>
</reference>
<comment type="pathway">
    <text evidence="3">Protein modification; protein glycosylation.</text>
</comment>
<evidence type="ECO:0000256" key="17">
    <source>
        <dbReference type="ARBA" id="ARBA00066412"/>
    </source>
</evidence>
<evidence type="ECO:0000313" key="24">
    <source>
        <dbReference type="Proteomes" id="UP000708208"/>
    </source>
</evidence>
<dbReference type="FunFam" id="3.20.110.10:FF:000003">
    <property type="entry name" value="Alpha-mannosidase"/>
    <property type="match status" value="1"/>
</dbReference>
<comment type="subunit">
    <text evidence="5">Homodimer; disulfide-linked.</text>
</comment>
<feature type="transmembrane region" description="Helical" evidence="21">
    <location>
        <begin position="7"/>
        <end position="25"/>
    </location>
</feature>